<evidence type="ECO:0000313" key="3">
    <source>
        <dbReference type="Proteomes" id="UP001054811"/>
    </source>
</evidence>
<name>A0ABY5NMX7_9MICO</name>
<reference evidence="2" key="1">
    <citation type="submission" date="2022-01" db="EMBL/GenBank/DDBJ databases">
        <title>Microbacterium eymi and Microbacterium rhizovicinus sp. nov., isolated from the rhizospheric soil of Elymus tsukushiensis, a plant native to the Dokdo Islands, Republic of Korea.</title>
        <authorList>
            <person name="Hwang Y.J."/>
        </authorList>
    </citation>
    <scope>NUCLEOTIDE SEQUENCE</scope>
    <source>
        <strain evidence="2">KUDC0405</strain>
    </source>
</reference>
<dbReference type="Proteomes" id="UP001054811">
    <property type="component" value="Chromosome"/>
</dbReference>
<sequence length="257" mass="28094">MSRRYCSLREAAEYLRDFGTRASMGVAVPAIRMIKRIDRIKSGQHQPGQTQVSSTLQDAPMDADSGEPPTEIPLEPVANEPRPPIGSLWRGGIPARRVKVTRTRDVVDIATGASLRQEISGDPGEKIRQWTSARPMGELWVDADGAVGGFVEGQERLLGYTGEDPESETARGFLVKRFYDIRDGKLIDIDSGSALRDTVRPICAERAREIEDAVAGVMEPGGTIRVTNYGDVLYLDETGTSRIAAVTPETWFPGHLG</sequence>
<organism evidence="2 3">
    <name type="scientific">Microbacterium elymi</name>
    <dbReference type="NCBI Taxonomy" id="2909587"/>
    <lineage>
        <taxon>Bacteria</taxon>
        <taxon>Bacillati</taxon>
        <taxon>Actinomycetota</taxon>
        <taxon>Actinomycetes</taxon>
        <taxon>Micrococcales</taxon>
        <taxon>Microbacteriaceae</taxon>
        <taxon>Microbacterium</taxon>
    </lineage>
</organism>
<dbReference type="EMBL" id="CP091139">
    <property type="protein sequence ID" value="UUT36401.1"/>
    <property type="molecule type" value="Genomic_DNA"/>
</dbReference>
<dbReference type="RefSeq" id="WP_259613059.1">
    <property type="nucleotide sequence ID" value="NZ_CP091139.2"/>
</dbReference>
<proteinExistence type="predicted"/>
<feature type="region of interest" description="Disordered" evidence="1">
    <location>
        <begin position="41"/>
        <end position="90"/>
    </location>
</feature>
<evidence type="ECO:0000256" key="1">
    <source>
        <dbReference type="SAM" id="MobiDB-lite"/>
    </source>
</evidence>
<feature type="compositionally biased region" description="Polar residues" evidence="1">
    <location>
        <begin position="43"/>
        <end position="57"/>
    </location>
</feature>
<protein>
    <submittedName>
        <fullName evidence="2">Uncharacterized protein</fullName>
    </submittedName>
</protein>
<evidence type="ECO:0000313" key="2">
    <source>
        <dbReference type="EMBL" id="UUT36401.1"/>
    </source>
</evidence>
<keyword evidence="3" id="KW-1185">Reference proteome</keyword>
<gene>
    <name evidence="2" type="ORF">L2X98_26105</name>
</gene>
<accession>A0ABY5NMX7</accession>